<dbReference type="FunCoup" id="A0A0P8XQH2">
    <property type="interactions" value="3"/>
</dbReference>
<evidence type="ECO:0000313" key="5">
    <source>
        <dbReference type="EMBL" id="KPU76829.1"/>
    </source>
</evidence>
<name>A0A0P8XQH2_DROAN</name>
<dbReference type="InterPro" id="IPR002919">
    <property type="entry name" value="TIL_dom"/>
</dbReference>
<feature type="chain" id="PRO_5006154080" description="TIL domain-containing protein" evidence="3">
    <location>
        <begin position="22"/>
        <end position="121"/>
    </location>
</feature>
<dbReference type="KEGG" id="dan:26513697"/>
<dbReference type="GO" id="GO:0030414">
    <property type="term" value="F:peptidase inhibitor activity"/>
    <property type="evidence" value="ECO:0007669"/>
    <property type="project" value="UniProtKB-KW"/>
</dbReference>
<dbReference type="InParanoid" id="A0A0P8XQH2"/>
<dbReference type="Gene3D" id="2.10.25.10">
    <property type="entry name" value="Laminin"/>
    <property type="match status" value="1"/>
</dbReference>
<keyword evidence="2" id="KW-1015">Disulfide bond</keyword>
<gene>
    <name evidence="5" type="primary">Dana\GF26288</name>
    <name evidence="5" type="ORF">GF26288</name>
</gene>
<evidence type="ECO:0000256" key="2">
    <source>
        <dbReference type="ARBA" id="ARBA00023157"/>
    </source>
</evidence>
<sequence length="121" mass="13549">MMCSSFLLLLLPAIYFPALMAESLPLETILGHDKNPDPTREKYIWNPFPGNCGLNASMVPCAGVCPETCSFKSEKCPQYCGVNCECIDGYVFSESLLKCILRQDCPINIPQQVVETYRVFQ</sequence>
<keyword evidence="3" id="KW-0732">Signal</keyword>
<dbReference type="STRING" id="7217.A0A0P8XQH2"/>
<reference evidence="5 6" key="1">
    <citation type="journal article" date="2007" name="Nature">
        <title>Evolution of genes and genomes on the Drosophila phylogeny.</title>
        <authorList>
            <consortium name="Drosophila 12 Genomes Consortium"/>
            <person name="Clark A.G."/>
            <person name="Eisen M.B."/>
            <person name="Smith D.R."/>
            <person name="Bergman C.M."/>
            <person name="Oliver B."/>
            <person name="Markow T.A."/>
            <person name="Kaufman T.C."/>
            <person name="Kellis M."/>
            <person name="Gelbart W."/>
            <person name="Iyer V.N."/>
            <person name="Pollard D.A."/>
            <person name="Sackton T.B."/>
            <person name="Larracuente A.M."/>
            <person name="Singh N.D."/>
            <person name="Abad J.P."/>
            <person name="Abt D.N."/>
            <person name="Adryan B."/>
            <person name="Aguade M."/>
            <person name="Akashi H."/>
            <person name="Anderson W.W."/>
            <person name="Aquadro C.F."/>
            <person name="Ardell D.H."/>
            <person name="Arguello R."/>
            <person name="Artieri C.G."/>
            <person name="Barbash D.A."/>
            <person name="Barker D."/>
            <person name="Barsanti P."/>
            <person name="Batterham P."/>
            <person name="Batzoglou S."/>
            <person name="Begun D."/>
            <person name="Bhutkar A."/>
            <person name="Blanco E."/>
            <person name="Bosak S.A."/>
            <person name="Bradley R.K."/>
            <person name="Brand A.D."/>
            <person name="Brent M.R."/>
            <person name="Brooks A.N."/>
            <person name="Brown R.H."/>
            <person name="Butlin R.K."/>
            <person name="Caggese C."/>
            <person name="Calvi B.R."/>
            <person name="Bernardo de Carvalho A."/>
            <person name="Caspi A."/>
            <person name="Castrezana S."/>
            <person name="Celniker S.E."/>
            <person name="Chang J.L."/>
            <person name="Chapple C."/>
            <person name="Chatterji S."/>
            <person name="Chinwalla A."/>
            <person name="Civetta A."/>
            <person name="Clifton S.W."/>
            <person name="Comeron J.M."/>
            <person name="Costello J.C."/>
            <person name="Coyne J.A."/>
            <person name="Daub J."/>
            <person name="David R.G."/>
            <person name="Delcher A.L."/>
            <person name="Delehaunty K."/>
            <person name="Do C.B."/>
            <person name="Ebling H."/>
            <person name="Edwards K."/>
            <person name="Eickbush T."/>
            <person name="Evans J.D."/>
            <person name="Filipski A."/>
            <person name="Findeiss S."/>
            <person name="Freyhult E."/>
            <person name="Fulton L."/>
            <person name="Fulton R."/>
            <person name="Garcia A.C."/>
            <person name="Gardiner A."/>
            <person name="Garfield D.A."/>
            <person name="Garvin B.E."/>
            <person name="Gibson G."/>
            <person name="Gilbert D."/>
            <person name="Gnerre S."/>
            <person name="Godfrey J."/>
            <person name="Good R."/>
            <person name="Gotea V."/>
            <person name="Gravely B."/>
            <person name="Greenberg A.J."/>
            <person name="Griffiths-Jones S."/>
            <person name="Gross S."/>
            <person name="Guigo R."/>
            <person name="Gustafson E.A."/>
            <person name="Haerty W."/>
            <person name="Hahn M.W."/>
            <person name="Halligan D.L."/>
            <person name="Halpern A.L."/>
            <person name="Halter G.M."/>
            <person name="Han M.V."/>
            <person name="Heger A."/>
            <person name="Hillier L."/>
            <person name="Hinrichs A.S."/>
            <person name="Holmes I."/>
            <person name="Hoskins R.A."/>
            <person name="Hubisz M.J."/>
            <person name="Hultmark D."/>
            <person name="Huntley M.A."/>
            <person name="Jaffe D.B."/>
            <person name="Jagadeeshan S."/>
            <person name="Jeck W.R."/>
            <person name="Johnson J."/>
            <person name="Jones C.D."/>
            <person name="Jordan W.C."/>
            <person name="Karpen G.H."/>
            <person name="Kataoka E."/>
            <person name="Keightley P.D."/>
            <person name="Kheradpour P."/>
            <person name="Kirkness E.F."/>
            <person name="Koerich L.B."/>
            <person name="Kristiansen K."/>
            <person name="Kudrna D."/>
            <person name="Kulathinal R.J."/>
            <person name="Kumar S."/>
            <person name="Kwok R."/>
            <person name="Lander E."/>
            <person name="Langley C.H."/>
            <person name="Lapoint R."/>
            <person name="Lazzaro B.P."/>
            <person name="Lee S.J."/>
            <person name="Levesque L."/>
            <person name="Li R."/>
            <person name="Lin C.F."/>
            <person name="Lin M.F."/>
            <person name="Lindblad-Toh K."/>
            <person name="Llopart A."/>
            <person name="Long M."/>
            <person name="Low L."/>
            <person name="Lozovsky E."/>
            <person name="Lu J."/>
            <person name="Luo M."/>
            <person name="Machado C.A."/>
            <person name="Makalowski W."/>
            <person name="Marzo M."/>
            <person name="Matsuda M."/>
            <person name="Matzkin L."/>
            <person name="McAllister B."/>
            <person name="McBride C.S."/>
            <person name="McKernan B."/>
            <person name="McKernan K."/>
            <person name="Mendez-Lago M."/>
            <person name="Minx P."/>
            <person name="Mollenhauer M.U."/>
            <person name="Montooth K."/>
            <person name="Mount S.M."/>
            <person name="Mu X."/>
            <person name="Myers E."/>
            <person name="Negre B."/>
            <person name="Newfeld S."/>
            <person name="Nielsen R."/>
            <person name="Noor M.A."/>
            <person name="O'Grady P."/>
            <person name="Pachter L."/>
            <person name="Papaceit M."/>
            <person name="Parisi M.J."/>
            <person name="Parisi M."/>
            <person name="Parts L."/>
            <person name="Pedersen J.S."/>
            <person name="Pesole G."/>
            <person name="Phillippy A.M."/>
            <person name="Ponting C.P."/>
            <person name="Pop M."/>
            <person name="Porcelli D."/>
            <person name="Powell J.R."/>
            <person name="Prohaska S."/>
            <person name="Pruitt K."/>
            <person name="Puig M."/>
            <person name="Quesneville H."/>
            <person name="Ram K.R."/>
            <person name="Rand D."/>
            <person name="Rasmussen M.D."/>
            <person name="Reed L.K."/>
            <person name="Reenan R."/>
            <person name="Reily A."/>
            <person name="Remington K.A."/>
            <person name="Rieger T.T."/>
            <person name="Ritchie M.G."/>
            <person name="Robin C."/>
            <person name="Rogers Y.H."/>
            <person name="Rohde C."/>
            <person name="Rozas J."/>
            <person name="Rubenfield M.J."/>
            <person name="Ruiz A."/>
            <person name="Russo S."/>
            <person name="Salzberg S.L."/>
            <person name="Sanchez-Gracia A."/>
            <person name="Saranga D.J."/>
            <person name="Sato H."/>
            <person name="Schaeffer S.W."/>
            <person name="Schatz M.C."/>
            <person name="Schlenke T."/>
            <person name="Schwartz R."/>
            <person name="Segarra C."/>
            <person name="Singh R.S."/>
            <person name="Sirot L."/>
            <person name="Sirota M."/>
            <person name="Sisneros N.B."/>
            <person name="Smith C.D."/>
            <person name="Smith T.F."/>
            <person name="Spieth J."/>
            <person name="Stage D.E."/>
            <person name="Stark A."/>
            <person name="Stephan W."/>
            <person name="Strausberg R.L."/>
            <person name="Strempel S."/>
            <person name="Sturgill D."/>
            <person name="Sutton G."/>
            <person name="Sutton G.G."/>
            <person name="Tao W."/>
            <person name="Teichmann S."/>
            <person name="Tobari Y.N."/>
            <person name="Tomimura Y."/>
            <person name="Tsolas J.M."/>
            <person name="Valente V.L."/>
            <person name="Venter E."/>
            <person name="Venter J.C."/>
            <person name="Vicario S."/>
            <person name="Vieira F.G."/>
            <person name="Vilella A.J."/>
            <person name="Villasante A."/>
            <person name="Walenz B."/>
            <person name="Wang J."/>
            <person name="Wasserman M."/>
            <person name="Watts T."/>
            <person name="Wilson D."/>
            <person name="Wilson R.K."/>
            <person name="Wing R.A."/>
            <person name="Wolfner M.F."/>
            <person name="Wong A."/>
            <person name="Wong G.K."/>
            <person name="Wu C.I."/>
            <person name="Wu G."/>
            <person name="Yamamoto D."/>
            <person name="Yang H.P."/>
            <person name="Yang S.P."/>
            <person name="Yorke J.A."/>
            <person name="Yoshida K."/>
            <person name="Zdobnov E."/>
            <person name="Zhang P."/>
            <person name="Zhang Y."/>
            <person name="Zimin A.V."/>
            <person name="Baldwin J."/>
            <person name="Abdouelleil A."/>
            <person name="Abdulkadir J."/>
            <person name="Abebe A."/>
            <person name="Abera B."/>
            <person name="Abreu J."/>
            <person name="Acer S.C."/>
            <person name="Aftuck L."/>
            <person name="Alexander A."/>
            <person name="An P."/>
            <person name="Anderson E."/>
            <person name="Anderson S."/>
            <person name="Arachi H."/>
            <person name="Azer M."/>
            <person name="Bachantsang P."/>
            <person name="Barry A."/>
            <person name="Bayul T."/>
            <person name="Berlin A."/>
            <person name="Bessette D."/>
            <person name="Bloom T."/>
            <person name="Blye J."/>
            <person name="Boguslavskiy L."/>
            <person name="Bonnet C."/>
            <person name="Boukhgalter B."/>
            <person name="Bourzgui I."/>
            <person name="Brown A."/>
            <person name="Cahill P."/>
            <person name="Channer S."/>
            <person name="Cheshatsang Y."/>
            <person name="Chuda L."/>
            <person name="Citroen M."/>
            <person name="Collymore A."/>
            <person name="Cooke P."/>
            <person name="Costello M."/>
            <person name="D'Aco K."/>
            <person name="Daza R."/>
            <person name="De Haan G."/>
            <person name="DeGray S."/>
            <person name="DeMaso C."/>
            <person name="Dhargay N."/>
            <person name="Dooley K."/>
            <person name="Dooley E."/>
            <person name="Doricent M."/>
            <person name="Dorje P."/>
            <person name="Dorjee K."/>
            <person name="Dupes A."/>
            <person name="Elong R."/>
            <person name="Falk J."/>
            <person name="Farina A."/>
            <person name="Faro S."/>
            <person name="Ferguson D."/>
            <person name="Fisher S."/>
            <person name="Foley C.D."/>
            <person name="Franke A."/>
            <person name="Friedrich D."/>
            <person name="Gadbois L."/>
            <person name="Gearin G."/>
            <person name="Gearin C.R."/>
            <person name="Giannoukos G."/>
            <person name="Goode T."/>
            <person name="Graham J."/>
            <person name="Grandbois E."/>
            <person name="Grewal S."/>
            <person name="Gyaltsen K."/>
            <person name="Hafez N."/>
            <person name="Hagos B."/>
            <person name="Hall J."/>
            <person name="Henson C."/>
            <person name="Hollinger A."/>
            <person name="Honan T."/>
            <person name="Huard M.D."/>
            <person name="Hughes L."/>
            <person name="Hurhula B."/>
            <person name="Husby M.E."/>
            <person name="Kamat A."/>
            <person name="Kanga B."/>
            <person name="Kashin S."/>
            <person name="Khazanovich D."/>
            <person name="Kisner P."/>
            <person name="Lance K."/>
            <person name="Lara M."/>
            <person name="Lee W."/>
            <person name="Lennon N."/>
            <person name="Letendre F."/>
            <person name="LeVine R."/>
            <person name="Lipovsky A."/>
            <person name="Liu X."/>
            <person name="Liu J."/>
            <person name="Liu S."/>
            <person name="Lokyitsang T."/>
            <person name="Lokyitsang Y."/>
            <person name="Lubonja R."/>
            <person name="Lui A."/>
            <person name="MacDonald P."/>
            <person name="Magnisalis V."/>
            <person name="Maru K."/>
            <person name="Matthews C."/>
            <person name="McCusker W."/>
            <person name="McDonough S."/>
            <person name="Mehta T."/>
            <person name="Meldrim J."/>
            <person name="Meneus L."/>
            <person name="Mihai O."/>
            <person name="Mihalev A."/>
            <person name="Mihova T."/>
            <person name="Mittelman R."/>
            <person name="Mlenga V."/>
            <person name="Montmayeur A."/>
            <person name="Mulrain L."/>
            <person name="Navidi A."/>
            <person name="Naylor J."/>
            <person name="Negash T."/>
            <person name="Nguyen T."/>
            <person name="Nguyen N."/>
            <person name="Nicol R."/>
            <person name="Norbu C."/>
            <person name="Norbu N."/>
            <person name="Novod N."/>
            <person name="O'Neill B."/>
            <person name="Osman S."/>
            <person name="Markiewicz E."/>
            <person name="Oyono O.L."/>
            <person name="Patti C."/>
            <person name="Phunkhang P."/>
            <person name="Pierre F."/>
            <person name="Priest M."/>
            <person name="Raghuraman S."/>
            <person name="Rege F."/>
            <person name="Reyes R."/>
            <person name="Rise C."/>
            <person name="Rogov P."/>
            <person name="Ross K."/>
            <person name="Ryan E."/>
            <person name="Settipalli S."/>
            <person name="Shea T."/>
            <person name="Sherpa N."/>
            <person name="Shi L."/>
            <person name="Shih D."/>
            <person name="Sparrow T."/>
            <person name="Spaulding J."/>
            <person name="Stalker J."/>
            <person name="Stange-Thomann N."/>
            <person name="Stavropoulos S."/>
            <person name="Stone C."/>
            <person name="Strader C."/>
            <person name="Tesfaye S."/>
            <person name="Thomson T."/>
            <person name="Thoulutsang Y."/>
            <person name="Thoulutsang D."/>
            <person name="Topham K."/>
            <person name="Topping I."/>
            <person name="Tsamla T."/>
            <person name="Vassiliev H."/>
            <person name="Vo A."/>
            <person name="Wangchuk T."/>
            <person name="Wangdi T."/>
            <person name="Weiand M."/>
            <person name="Wilkinson J."/>
            <person name="Wilson A."/>
            <person name="Yadav S."/>
            <person name="Young G."/>
            <person name="Yu Q."/>
            <person name="Zembek L."/>
            <person name="Zhong D."/>
            <person name="Zimmer A."/>
            <person name="Zwirko Z."/>
            <person name="Jaffe D.B."/>
            <person name="Alvarez P."/>
            <person name="Brockman W."/>
            <person name="Butler J."/>
            <person name="Chin C."/>
            <person name="Gnerre S."/>
            <person name="Grabherr M."/>
            <person name="Kleber M."/>
            <person name="Mauceli E."/>
            <person name="MacCallum I."/>
        </authorList>
    </citation>
    <scope>NUCLEOTIDE SEQUENCE [LARGE SCALE GENOMIC DNA]</scope>
    <source>
        <strain evidence="6">Tucson 14024-0371.13</strain>
    </source>
</reference>
<feature type="signal peptide" evidence="3">
    <location>
        <begin position="1"/>
        <end position="21"/>
    </location>
</feature>
<keyword evidence="6" id="KW-1185">Reference proteome</keyword>
<accession>A0A0P8XQH2</accession>
<keyword evidence="1" id="KW-0646">Protease inhibitor</keyword>
<evidence type="ECO:0000256" key="3">
    <source>
        <dbReference type="SAM" id="SignalP"/>
    </source>
</evidence>
<feature type="domain" description="TIL" evidence="4">
    <location>
        <begin position="52"/>
        <end position="105"/>
    </location>
</feature>
<dbReference type="InterPro" id="IPR051368">
    <property type="entry name" value="SerProtInhib-TIL_Domain"/>
</dbReference>
<dbReference type="InterPro" id="IPR036084">
    <property type="entry name" value="Ser_inhib-like_sf"/>
</dbReference>
<dbReference type="OrthoDB" id="671595at2759"/>
<evidence type="ECO:0000256" key="1">
    <source>
        <dbReference type="ARBA" id="ARBA00022690"/>
    </source>
</evidence>
<organism evidence="5 6">
    <name type="scientific">Drosophila ananassae</name>
    <name type="common">Fruit fly</name>
    <dbReference type="NCBI Taxonomy" id="7217"/>
    <lineage>
        <taxon>Eukaryota</taxon>
        <taxon>Metazoa</taxon>
        <taxon>Ecdysozoa</taxon>
        <taxon>Arthropoda</taxon>
        <taxon>Hexapoda</taxon>
        <taxon>Insecta</taxon>
        <taxon>Pterygota</taxon>
        <taxon>Neoptera</taxon>
        <taxon>Endopterygota</taxon>
        <taxon>Diptera</taxon>
        <taxon>Brachycera</taxon>
        <taxon>Muscomorpha</taxon>
        <taxon>Ephydroidea</taxon>
        <taxon>Drosophilidae</taxon>
        <taxon>Drosophila</taxon>
        <taxon>Sophophora</taxon>
    </lineage>
</organism>
<dbReference type="PANTHER" id="PTHR23259">
    <property type="entry name" value="RIDDLE"/>
    <property type="match status" value="1"/>
</dbReference>
<dbReference type="Proteomes" id="UP000007801">
    <property type="component" value="Unassembled WGS sequence"/>
</dbReference>
<evidence type="ECO:0000259" key="4">
    <source>
        <dbReference type="Pfam" id="PF01826"/>
    </source>
</evidence>
<proteinExistence type="predicted"/>
<protein>
    <recommendedName>
        <fullName evidence="4">TIL domain-containing protein</fullName>
    </recommendedName>
</protein>
<dbReference type="GeneID" id="26513697"/>
<dbReference type="EMBL" id="CH902619">
    <property type="protein sequence ID" value="KPU76829.1"/>
    <property type="molecule type" value="Genomic_DNA"/>
</dbReference>
<dbReference type="SUPFAM" id="SSF57567">
    <property type="entry name" value="Serine protease inhibitors"/>
    <property type="match status" value="1"/>
</dbReference>
<dbReference type="CDD" id="cd19941">
    <property type="entry name" value="TIL"/>
    <property type="match status" value="1"/>
</dbReference>
<dbReference type="PANTHER" id="PTHR23259:SF70">
    <property type="entry name" value="ACCESSORY GLAND PROTEIN ACP62F-RELATED"/>
    <property type="match status" value="1"/>
</dbReference>
<dbReference type="Pfam" id="PF01826">
    <property type="entry name" value="TIL"/>
    <property type="match status" value="1"/>
</dbReference>
<dbReference type="AlphaFoldDB" id="A0A0P8XQH2"/>
<evidence type="ECO:0000313" key="6">
    <source>
        <dbReference type="Proteomes" id="UP000007801"/>
    </source>
</evidence>